<gene>
    <name evidence="2" type="ORF">FCH28_13365</name>
</gene>
<feature type="transmembrane region" description="Helical" evidence="1">
    <location>
        <begin position="12"/>
        <end position="34"/>
    </location>
</feature>
<evidence type="ECO:0000313" key="2">
    <source>
        <dbReference type="EMBL" id="TJZ54655.1"/>
    </source>
</evidence>
<evidence type="ECO:0000313" key="3">
    <source>
        <dbReference type="Proteomes" id="UP000308697"/>
    </source>
</evidence>
<feature type="transmembrane region" description="Helical" evidence="1">
    <location>
        <begin position="127"/>
        <end position="150"/>
    </location>
</feature>
<organism evidence="2 3">
    <name type="scientific">Streptomyces piniterrae</name>
    <dbReference type="NCBI Taxonomy" id="2571125"/>
    <lineage>
        <taxon>Bacteria</taxon>
        <taxon>Bacillati</taxon>
        <taxon>Actinomycetota</taxon>
        <taxon>Actinomycetes</taxon>
        <taxon>Kitasatosporales</taxon>
        <taxon>Streptomycetaceae</taxon>
        <taxon>Streptomyces</taxon>
    </lineage>
</organism>
<comment type="caution">
    <text evidence="2">The sequence shown here is derived from an EMBL/GenBank/DDBJ whole genome shotgun (WGS) entry which is preliminary data.</text>
</comment>
<keyword evidence="1" id="KW-0472">Membrane</keyword>
<keyword evidence="3" id="KW-1185">Reference proteome</keyword>
<dbReference type="InterPro" id="IPR009339">
    <property type="entry name" value="DUF998"/>
</dbReference>
<dbReference type="OrthoDB" id="8159487at2"/>
<keyword evidence="1" id="KW-0812">Transmembrane</keyword>
<keyword evidence="1" id="KW-1133">Transmembrane helix</keyword>
<name>A0A4U0NK04_9ACTN</name>
<accession>A0A4U0NK04</accession>
<feature type="transmembrane region" description="Helical" evidence="1">
    <location>
        <begin position="196"/>
        <end position="217"/>
    </location>
</feature>
<feature type="transmembrane region" description="Helical" evidence="1">
    <location>
        <begin position="88"/>
        <end position="107"/>
    </location>
</feature>
<proteinExistence type="predicted"/>
<dbReference type="Pfam" id="PF06197">
    <property type="entry name" value="DUF998"/>
    <property type="match status" value="1"/>
</dbReference>
<evidence type="ECO:0000256" key="1">
    <source>
        <dbReference type="SAM" id="Phobius"/>
    </source>
</evidence>
<dbReference type="AlphaFoldDB" id="A0A4U0NK04"/>
<feature type="transmembrane region" description="Helical" evidence="1">
    <location>
        <begin position="162"/>
        <end position="184"/>
    </location>
</feature>
<protein>
    <submittedName>
        <fullName evidence="2">DUF998 domain-containing protein</fullName>
    </submittedName>
</protein>
<dbReference type="EMBL" id="SUMB01000004">
    <property type="protein sequence ID" value="TJZ54655.1"/>
    <property type="molecule type" value="Genomic_DNA"/>
</dbReference>
<reference evidence="2 3" key="1">
    <citation type="submission" date="2019-04" db="EMBL/GenBank/DDBJ databases">
        <title>Streptomyces piniterrae sp. nov., a heliquinomycin-producing actinomycete isolated from rhizosphere soil of Pinus yunnanensis.</title>
        <authorList>
            <person name="Zhuang X."/>
            <person name="Zhao J."/>
        </authorList>
    </citation>
    <scope>NUCLEOTIDE SEQUENCE [LARGE SCALE GENOMIC DNA]</scope>
    <source>
        <strain evidence="3">jys28</strain>
    </source>
</reference>
<dbReference type="Proteomes" id="UP000308697">
    <property type="component" value="Unassembled WGS sequence"/>
</dbReference>
<sequence>MSRRGDPTRAGYLLACGVIAGPLFVVTCIVAGATRADYDPLRHPVSSLALGDLGWIQVVNFIVTGALGLAFAFGLGPALRPLGGSPSGALLVGAWATGLLGAGIFVTDPVSGYPSGTPERLAHYGSTHAALHDGLSLIAFLALAVACFVFARRFVGWGKRAWAIYSALTGIAFVATFALSSLGFDQTEGLVGMAGLFQLAAITVGWCWLSLLALHLLQRDVRQHRAEAQGQ</sequence>
<feature type="transmembrane region" description="Helical" evidence="1">
    <location>
        <begin position="54"/>
        <end position="76"/>
    </location>
</feature>